<keyword evidence="3" id="KW-0560">Oxidoreductase</keyword>
<dbReference type="InterPro" id="IPR002347">
    <property type="entry name" value="SDR_fam"/>
</dbReference>
<dbReference type="PANTHER" id="PTHR42760:SF40">
    <property type="entry name" value="3-OXOACYL-[ACYL-CARRIER-PROTEIN] REDUCTASE, CHLOROPLASTIC"/>
    <property type="match status" value="1"/>
</dbReference>
<dbReference type="InterPro" id="IPR036291">
    <property type="entry name" value="NAD(P)-bd_dom_sf"/>
</dbReference>
<evidence type="ECO:0000313" key="4">
    <source>
        <dbReference type="Proteomes" id="UP000533306"/>
    </source>
</evidence>
<accession>A0A7W9S7N2</accession>
<dbReference type="Gene3D" id="3.40.50.720">
    <property type="entry name" value="NAD(P)-binding Rossmann-like Domain"/>
    <property type="match status" value="1"/>
</dbReference>
<dbReference type="GO" id="GO:0004316">
    <property type="term" value="F:3-oxoacyl-[acyl-carrier-protein] reductase (NADPH) activity"/>
    <property type="evidence" value="ECO:0007669"/>
    <property type="project" value="UniProtKB-EC"/>
</dbReference>
<keyword evidence="4" id="KW-1185">Reference proteome</keyword>
<proteinExistence type="inferred from homology"/>
<protein>
    <submittedName>
        <fullName evidence="3">3-oxoacyl-[acyl-carrier protein] reductase</fullName>
        <ecNumber evidence="3">1.1.1.100</ecNumber>
    </submittedName>
</protein>
<dbReference type="RefSeq" id="WP_183832786.1">
    <property type="nucleotide sequence ID" value="NZ_JACHEU010000006.1"/>
</dbReference>
<dbReference type="SUPFAM" id="SSF51735">
    <property type="entry name" value="NAD(P)-binding Rossmann-fold domains"/>
    <property type="match status" value="1"/>
</dbReference>
<reference evidence="3 4" key="1">
    <citation type="submission" date="2020-08" db="EMBL/GenBank/DDBJ databases">
        <title>Genomic Encyclopedia of Type Strains, Phase IV (KMG-IV): sequencing the most valuable type-strain genomes for metagenomic binning, comparative biology and taxonomic classification.</title>
        <authorList>
            <person name="Goeker M."/>
        </authorList>
    </citation>
    <scope>NUCLEOTIDE SEQUENCE [LARGE SCALE GENOMIC DNA]</scope>
    <source>
        <strain evidence="3 4">DSM 11099</strain>
    </source>
</reference>
<dbReference type="PRINTS" id="PR00080">
    <property type="entry name" value="SDRFAMILY"/>
</dbReference>
<gene>
    <name evidence="3" type="ORF">HNR59_003943</name>
</gene>
<dbReference type="AlphaFoldDB" id="A0A7W9S7N2"/>
<dbReference type="EMBL" id="JACHEU010000006">
    <property type="protein sequence ID" value="MBB6014548.1"/>
    <property type="molecule type" value="Genomic_DNA"/>
</dbReference>
<dbReference type="InterPro" id="IPR057326">
    <property type="entry name" value="KR_dom"/>
</dbReference>
<dbReference type="FunFam" id="3.40.50.720:FF:000084">
    <property type="entry name" value="Short-chain dehydrogenase reductase"/>
    <property type="match status" value="1"/>
</dbReference>
<dbReference type="CDD" id="cd05233">
    <property type="entry name" value="SDR_c"/>
    <property type="match status" value="1"/>
</dbReference>
<sequence length="252" mass="26273">MFDFTGDIVWVTGSASGIGRATALLFAEHGADVVVHGLNQRDASQQVADSIAAMGRRVLVVDGDLTSTESVDAMAADIAAQMGGLSVLVNCAGGAPTLRAPIWELDDTTWLATLDRNLGSVFRTQRACFAMLKASGKGRIVNVSSMTERSGGIVGSSAYTAAKGGVNAFTRALAKEMAPHGIRVNAASPGLVNSPFHDQDATVLYKDLVNRIPLGRIGQPEDLAGPILFLASDHAGYMTGEVIEASGGMRVR</sequence>
<dbReference type="SMART" id="SM00822">
    <property type="entry name" value="PKS_KR"/>
    <property type="match status" value="1"/>
</dbReference>
<dbReference type="Proteomes" id="UP000533306">
    <property type="component" value="Unassembled WGS sequence"/>
</dbReference>
<evidence type="ECO:0000256" key="1">
    <source>
        <dbReference type="ARBA" id="ARBA00006484"/>
    </source>
</evidence>
<dbReference type="PANTHER" id="PTHR42760">
    <property type="entry name" value="SHORT-CHAIN DEHYDROGENASES/REDUCTASES FAMILY MEMBER"/>
    <property type="match status" value="1"/>
</dbReference>
<dbReference type="PRINTS" id="PR00081">
    <property type="entry name" value="GDHRDH"/>
</dbReference>
<comment type="caution">
    <text evidence="3">The sequence shown here is derived from an EMBL/GenBank/DDBJ whole genome shotgun (WGS) entry which is preliminary data.</text>
</comment>
<dbReference type="Pfam" id="PF13561">
    <property type="entry name" value="adh_short_C2"/>
    <property type="match status" value="1"/>
</dbReference>
<organism evidence="3 4">
    <name type="scientific">Aquamicrobium lusatiense</name>
    <dbReference type="NCBI Taxonomy" id="89772"/>
    <lineage>
        <taxon>Bacteria</taxon>
        <taxon>Pseudomonadati</taxon>
        <taxon>Pseudomonadota</taxon>
        <taxon>Alphaproteobacteria</taxon>
        <taxon>Hyphomicrobiales</taxon>
        <taxon>Phyllobacteriaceae</taxon>
        <taxon>Aquamicrobium</taxon>
    </lineage>
</organism>
<dbReference type="EC" id="1.1.1.100" evidence="3"/>
<feature type="domain" description="Ketoreductase" evidence="2">
    <location>
        <begin position="7"/>
        <end position="190"/>
    </location>
</feature>
<dbReference type="GO" id="GO:0030497">
    <property type="term" value="P:fatty acid elongation"/>
    <property type="evidence" value="ECO:0007669"/>
    <property type="project" value="TreeGrafter"/>
</dbReference>
<comment type="similarity">
    <text evidence="1">Belongs to the short-chain dehydrogenases/reductases (SDR) family.</text>
</comment>
<name>A0A7W9S7N2_9HYPH</name>
<evidence type="ECO:0000259" key="2">
    <source>
        <dbReference type="SMART" id="SM00822"/>
    </source>
</evidence>
<evidence type="ECO:0000313" key="3">
    <source>
        <dbReference type="EMBL" id="MBB6014548.1"/>
    </source>
</evidence>